<sequence>MYREMVMRRIRPDLKSFNALLTGFCKEGRLRSASDVIADMTVWGVSPSVVSYNILLDGCSKKSGMGRMHKADEITREMNEIPNLVTYNIMINGSELAGQNVELRFESNIVAYNILQKKLDEAREMLQAIDREGLDAGAITFNTLIDGLCKTGKMGDAFQLRDLMLERGISLDVSTYNSLVAGLCKEGKYKKPRSS</sequence>
<keyword evidence="2" id="KW-1185">Reference proteome</keyword>
<dbReference type="EMBL" id="CM042884">
    <property type="protein sequence ID" value="KAI4369360.1"/>
    <property type="molecule type" value="Genomic_DNA"/>
</dbReference>
<comment type="caution">
    <text evidence="1">The sequence shown here is derived from an EMBL/GenBank/DDBJ whole genome shotgun (WGS) entry which is preliminary data.</text>
</comment>
<evidence type="ECO:0000313" key="2">
    <source>
        <dbReference type="Proteomes" id="UP001057402"/>
    </source>
</evidence>
<dbReference type="Proteomes" id="UP001057402">
    <property type="component" value="Chromosome 5"/>
</dbReference>
<accession>A0ACB9QRU0</accession>
<proteinExistence type="predicted"/>
<reference evidence="2" key="1">
    <citation type="journal article" date="2023" name="Front. Plant Sci.">
        <title>Chromosomal-level genome assembly of Melastoma candidum provides insights into trichome evolution.</title>
        <authorList>
            <person name="Zhong Y."/>
            <person name="Wu W."/>
            <person name="Sun C."/>
            <person name="Zou P."/>
            <person name="Liu Y."/>
            <person name="Dai S."/>
            <person name="Zhou R."/>
        </authorList>
    </citation>
    <scope>NUCLEOTIDE SEQUENCE [LARGE SCALE GENOMIC DNA]</scope>
</reference>
<gene>
    <name evidence="1" type="ORF">MLD38_017805</name>
</gene>
<organism evidence="1 2">
    <name type="scientific">Melastoma candidum</name>
    <dbReference type="NCBI Taxonomy" id="119954"/>
    <lineage>
        <taxon>Eukaryota</taxon>
        <taxon>Viridiplantae</taxon>
        <taxon>Streptophyta</taxon>
        <taxon>Embryophyta</taxon>
        <taxon>Tracheophyta</taxon>
        <taxon>Spermatophyta</taxon>
        <taxon>Magnoliopsida</taxon>
        <taxon>eudicotyledons</taxon>
        <taxon>Gunneridae</taxon>
        <taxon>Pentapetalae</taxon>
        <taxon>rosids</taxon>
        <taxon>malvids</taxon>
        <taxon>Myrtales</taxon>
        <taxon>Melastomataceae</taxon>
        <taxon>Melastomatoideae</taxon>
        <taxon>Melastomateae</taxon>
        <taxon>Melastoma</taxon>
    </lineage>
</organism>
<name>A0ACB9QRU0_9MYRT</name>
<evidence type="ECO:0000313" key="1">
    <source>
        <dbReference type="EMBL" id="KAI4369360.1"/>
    </source>
</evidence>
<protein>
    <submittedName>
        <fullName evidence="1">Uncharacterized protein</fullName>
    </submittedName>
</protein>